<sequence length="459" mass="48999">MEQKHYLAETLADFCLAAFAGDLPPDVAAFLPKLLIDKIGLEIAGSRFPWTEGVRRAVTTFPAVGKATTAYHGDRLSPQQAAFINASAGHAQDFDDTNVRARLHASGIMIPVALAMAEQVGAKPVEAAKAIAIGMEAMTRIGFAIPASHARGFHTPDVAGPFGAAVTAGLLLGFDKKALVNALGICGSFAGGVEEYTRTGGEVKRCLPGIAAIAGINAAYLARQGLTGPASILEGDHGVCKTFDDGAHIGRIADGLGHDWLMLQTAFKPYNCCYVIHSALEAFLSICDKRGSRPEDIEKVEVGHSKFGVDHVGAMRHPEDAVSAQFSCNTMLAIALVNGPPGEYDVTDEVVNDPRIRELAAKITMFIDPTAEKEQFEGFGSIVIVTLRSGQNYEERVRHSKGTQQNPMSIEELEAKFRKNLAPLAAPSKIEALLGMLRGFMGLDDLTVLMQAMSREQLA</sequence>
<organism evidence="4 5">
    <name type="scientific">Methylocystis heyeri</name>
    <dbReference type="NCBI Taxonomy" id="391905"/>
    <lineage>
        <taxon>Bacteria</taxon>
        <taxon>Pseudomonadati</taxon>
        <taxon>Pseudomonadota</taxon>
        <taxon>Alphaproteobacteria</taxon>
        <taxon>Hyphomicrobiales</taxon>
        <taxon>Methylocystaceae</taxon>
        <taxon>Methylocystis</taxon>
    </lineage>
</organism>
<dbReference type="InterPro" id="IPR045336">
    <property type="entry name" value="MmgE_PrpD_N"/>
</dbReference>
<protein>
    <recommendedName>
        <fullName evidence="6">MmgE/PrpD family protein</fullName>
    </recommendedName>
</protein>
<dbReference type="PANTHER" id="PTHR16943">
    <property type="entry name" value="2-METHYLCITRATE DEHYDRATASE-RELATED"/>
    <property type="match status" value="1"/>
</dbReference>
<dbReference type="KEGG" id="mhey:H2LOC_014390"/>
<dbReference type="Gene3D" id="1.10.4100.10">
    <property type="entry name" value="2-methylcitrate dehydratase PrpD"/>
    <property type="match status" value="1"/>
</dbReference>
<dbReference type="Gene3D" id="3.30.1330.120">
    <property type="entry name" value="2-methylcitrate dehydratase PrpD"/>
    <property type="match status" value="1"/>
</dbReference>
<keyword evidence="5" id="KW-1185">Reference proteome</keyword>
<dbReference type="RefSeq" id="WP_136497675.1">
    <property type="nucleotide sequence ID" value="NZ_CP046052.1"/>
</dbReference>
<feature type="domain" description="MmgE/PrpD C-terminal" evidence="3">
    <location>
        <begin position="270"/>
        <end position="428"/>
    </location>
</feature>
<dbReference type="PANTHER" id="PTHR16943:SF8">
    <property type="entry name" value="2-METHYLCITRATE DEHYDRATASE"/>
    <property type="match status" value="1"/>
</dbReference>
<accession>A0A6B8KGD7</accession>
<evidence type="ECO:0000259" key="3">
    <source>
        <dbReference type="Pfam" id="PF19305"/>
    </source>
</evidence>
<comment type="similarity">
    <text evidence="1">Belongs to the PrpD family.</text>
</comment>
<dbReference type="EMBL" id="CP046052">
    <property type="protein sequence ID" value="QGM46787.1"/>
    <property type="molecule type" value="Genomic_DNA"/>
</dbReference>
<evidence type="ECO:0008006" key="6">
    <source>
        <dbReference type="Google" id="ProtNLM"/>
    </source>
</evidence>
<name>A0A6B8KGD7_9HYPH</name>
<dbReference type="InterPro" id="IPR005656">
    <property type="entry name" value="MmgE_PrpD"/>
</dbReference>
<dbReference type="Proteomes" id="UP000309061">
    <property type="component" value="Chromosome"/>
</dbReference>
<dbReference type="InterPro" id="IPR036148">
    <property type="entry name" value="MmgE/PrpD_sf"/>
</dbReference>
<dbReference type="Pfam" id="PF19305">
    <property type="entry name" value="MmgE_PrpD_C"/>
    <property type="match status" value="1"/>
</dbReference>
<evidence type="ECO:0000313" key="5">
    <source>
        <dbReference type="Proteomes" id="UP000309061"/>
    </source>
</evidence>
<evidence type="ECO:0000259" key="2">
    <source>
        <dbReference type="Pfam" id="PF03972"/>
    </source>
</evidence>
<gene>
    <name evidence="4" type="ORF">H2LOC_014390</name>
</gene>
<feature type="domain" description="MmgE/PrpD N-terminal" evidence="2">
    <location>
        <begin position="9"/>
        <end position="247"/>
    </location>
</feature>
<dbReference type="InterPro" id="IPR045337">
    <property type="entry name" value="MmgE_PrpD_C"/>
</dbReference>
<dbReference type="SUPFAM" id="SSF103378">
    <property type="entry name" value="2-methylcitrate dehydratase PrpD"/>
    <property type="match status" value="1"/>
</dbReference>
<dbReference type="AlphaFoldDB" id="A0A6B8KGD7"/>
<dbReference type="InterPro" id="IPR042188">
    <property type="entry name" value="MmgE/PrpD_sf_2"/>
</dbReference>
<reference evidence="4 5" key="1">
    <citation type="submission" date="2019-11" db="EMBL/GenBank/DDBJ databases">
        <title>The genome sequence of Methylocystis heyeri.</title>
        <authorList>
            <person name="Oshkin I.Y."/>
            <person name="Miroshnikov K."/>
            <person name="Dedysh S.N."/>
        </authorList>
    </citation>
    <scope>NUCLEOTIDE SEQUENCE [LARGE SCALE GENOMIC DNA]</scope>
    <source>
        <strain evidence="4 5">H2</strain>
    </source>
</reference>
<dbReference type="InterPro" id="IPR042183">
    <property type="entry name" value="MmgE/PrpD_sf_1"/>
</dbReference>
<evidence type="ECO:0000313" key="4">
    <source>
        <dbReference type="EMBL" id="QGM46787.1"/>
    </source>
</evidence>
<evidence type="ECO:0000256" key="1">
    <source>
        <dbReference type="ARBA" id="ARBA00006174"/>
    </source>
</evidence>
<dbReference type="OrthoDB" id="5415580at2"/>
<dbReference type="Pfam" id="PF03972">
    <property type="entry name" value="MmgE_PrpD_N"/>
    <property type="match status" value="1"/>
</dbReference>
<proteinExistence type="inferred from homology"/>
<dbReference type="GO" id="GO:0016829">
    <property type="term" value="F:lyase activity"/>
    <property type="evidence" value="ECO:0007669"/>
    <property type="project" value="InterPro"/>
</dbReference>